<feature type="compositionally biased region" description="Polar residues" evidence="1">
    <location>
        <begin position="13"/>
        <end position="28"/>
    </location>
</feature>
<proteinExistence type="predicted"/>
<accession>A0A7S2ME91</accession>
<feature type="region of interest" description="Disordered" evidence="1">
    <location>
        <begin position="1"/>
        <end position="28"/>
    </location>
</feature>
<gene>
    <name evidence="2" type="ORF">DSPE1174_LOCUS29232</name>
</gene>
<protein>
    <submittedName>
        <fullName evidence="2">Uncharacterized protein</fullName>
    </submittedName>
</protein>
<evidence type="ECO:0000313" key="2">
    <source>
        <dbReference type="EMBL" id="CAD9478311.1"/>
    </source>
</evidence>
<organism evidence="2">
    <name type="scientific">Octactis speculum</name>
    <dbReference type="NCBI Taxonomy" id="3111310"/>
    <lineage>
        <taxon>Eukaryota</taxon>
        <taxon>Sar</taxon>
        <taxon>Stramenopiles</taxon>
        <taxon>Ochrophyta</taxon>
        <taxon>Dictyochophyceae</taxon>
        <taxon>Dictyochales</taxon>
        <taxon>Dictyochaceae</taxon>
        <taxon>Octactis</taxon>
    </lineage>
</organism>
<reference evidence="2" key="1">
    <citation type="submission" date="2021-01" db="EMBL/GenBank/DDBJ databases">
        <authorList>
            <person name="Corre E."/>
            <person name="Pelletier E."/>
            <person name="Niang G."/>
            <person name="Scheremetjew M."/>
            <person name="Finn R."/>
            <person name="Kale V."/>
            <person name="Holt S."/>
            <person name="Cochrane G."/>
            <person name="Meng A."/>
            <person name="Brown T."/>
            <person name="Cohen L."/>
        </authorList>
    </citation>
    <scope>NUCLEOTIDE SEQUENCE</scope>
    <source>
        <strain evidence="2">CCMP1381</strain>
    </source>
</reference>
<dbReference type="AlphaFoldDB" id="A0A7S2ME91"/>
<name>A0A7S2ME91_9STRA</name>
<dbReference type="EMBL" id="HBGS01056171">
    <property type="protein sequence ID" value="CAD9478311.1"/>
    <property type="molecule type" value="Transcribed_RNA"/>
</dbReference>
<feature type="compositionally biased region" description="Low complexity" evidence="1">
    <location>
        <begin position="52"/>
        <end position="64"/>
    </location>
</feature>
<evidence type="ECO:0000256" key="1">
    <source>
        <dbReference type="SAM" id="MobiDB-lite"/>
    </source>
</evidence>
<sequence>MTSRRPSRMPIQSLDSVDETQTPRMTDTAINRHNAINLETPTTNSFNTRRTSVSSNASVNENASRLSVTSTDSKMSRPPAPSPTIIDRHLKGTTKEQDFIDQQNKLERVKNIRSQYLSMKHAEGIVSRPDSASSVLRSKQMSSSNLNVVFNQGLHDQADQYKTEYHRHSQSYNRQQKAAAMKPKRHSIDVSDRDDELNDQHQMIRFNSRVSLTPKLSDAKANWWEKSHDHKANVEKSNIRRKSRAIRATIE</sequence>
<feature type="region of interest" description="Disordered" evidence="1">
    <location>
        <begin position="40"/>
        <end position="86"/>
    </location>
</feature>
<feature type="compositionally biased region" description="Polar residues" evidence="1">
    <location>
        <begin position="40"/>
        <end position="51"/>
    </location>
</feature>